<reference evidence="1" key="1">
    <citation type="submission" date="2020-11" db="EMBL/GenBank/DDBJ databases">
        <authorList>
            <person name="Whitehead M."/>
        </authorList>
    </citation>
    <scope>NUCLEOTIDE SEQUENCE</scope>
    <source>
        <strain evidence="1">EGII</strain>
    </source>
</reference>
<evidence type="ECO:0000313" key="1">
    <source>
        <dbReference type="EMBL" id="CAD7000220.1"/>
    </source>
</evidence>
<comment type="caution">
    <text evidence="1">The sequence shown here is derived from an EMBL/GenBank/DDBJ whole genome shotgun (WGS) entry which is preliminary data.</text>
</comment>
<dbReference type="Proteomes" id="UP000606786">
    <property type="component" value="Unassembled WGS sequence"/>
</dbReference>
<sequence>MPLRSCRHSALNVQVDNQKYFMGIKAATGSDFSYRLQKRYAATQPTLHELWAPATAAKAATAANDKIGRQTQICAANLMCRHVYRANEVDNTRISALKSRYAVAAAADVADKRNQSDQKDVVGLFDCCWE</sequence>
<gene>
    <name evidence="1" type="ORF">CCAP1982_LOCUS8712</name>
</gene>
<evidence type="ECO:0000313" key="2">
    <source>
        <dbReference type="Proteomes" id="UP000606786"/>
    </source>
</evidence>
<accession>A0A811UN11</accession>
<dbReference type="AlphaFoldDB" id="A0A811UN11"/>
<organism evidence="1 2">
    <name type="scientific">Ceratitis capitata</name>
    <name type="common">Mediterranean fruit fly</name>
    <name type="synonym">Tephritis capitata</name>
    <dbReference type="NCBI Taxonomy" id="7213"/>
    <lineage>
        <taxon>Eukaryota</taxon>
        <taxon>Metazoa</taxon>
        <taxon>Ecdysozoa</taxon>
        <taxon>Arthropoda</taxon>
        <taxon>Hexapoda</taxon>
        <taxon>Insecta</taxon>
        <taxon>Pterygota</taxon>
        <taxon>Neoptera</taxon>
        <taxon>Endopterygota</taxon>
        <taxon>Diptera</taxon>
        <taxon>Brachycera</taxon>
        <taxon>Muscomorpha</taxon>
        <taxon>Tephritoidea</taxon>
        <taxon>Tephritidae</taxon>
        <taxon>Ceratitis</taxon>
        <taxon>Ceratitis</taxon>
    </lineage>
</organism>
<dbReference type="EMBL" id="CAJHJT010000012">
    <property type="protein sequence ID" value="CAD7000220.1"/>
    <property type="molecule type" value="Genomic_DNA"/>
</dbReference>
<proteinExistence type="predicted"/>
<name>A0A811UN11_CERCA</name>
<keyword evidence="2" id="KW-1185">Reference proteome</keyword>
<protein>
    <submittedName>
        <fullName evidence="1">(Mediterranean fruit fly) hypothetical protein</fullName>
    </submittedName>
</protein>